<feature type="region of interest" description="Disordered" evidence="1">
    <location>
        <begin position="1"/>
        <end position="20"/>
    </location>
</feature>
<gene>
    <name evidence="2" type="ORF">IT774_05050</name>
</gene>
<accession>A0A7S9DZ70</accession>
<organism evidence="2 3">
    <name type="scientific">Salinimonas marina</name>
    <dbReference type="NCBI Taxonomy" id="2785918"/>
    <lineage>
        <taxon>Bacteria</taxon>
        <taxon>Pseudomonadati</taxon>
        <taxon>Pseudomonadota</taxon>
        <taxon>Gammaproteobacteria</taxon>
        <taxon>Alteromonadales</taxon>
        <taxon>Alteromonadaceae</taxon>
        <taxon>Alteromonas/Salinimonas group</taxon>
        <taxon>Salinimonas</taxon>
    </lineage>
</organism>
<proteinExistence type="predicted"/>
<dbReference type="KEGG" id="smaa:IT774_05050"/>
<evidence type="ECO:0000256" key="1">
    <source>
        <dbReference type="SAM" id="MobiDB-lite"/>
    </source>
</evidence>
<dbReference type="AlphaFoldDB" id="A0A7S9DZ70"/>
<sequence length="165" mass="18012">MPARKTAAKKKTATKTLTTQQAQRADLADKALDLKKKGYSYREIGNKLKIGTSTAHKYIAQELTKLAEMTQEKTMEYRQLQIERLEKLLRVSMELATTGDLNAIDKARRIIDSLSQVTGANAPTKIAATTPDGEEAAPGGIIVVPAVAGSVDEWLQQYAPKSNNP</sequence>
<name>A0A7S9DZ70_9ALTE</name>
<keyword evidence="3" id="KW-1185">Reference proteome</keyword>
<dbReference type="EMBL" id="CP064795">
    <property type="protein sequence ID" value="QPG06542.1"/>
    <property type="molecule type" value="Genomic_DNA"/>
</dbReference>
<feature type="compositionally biased region" description="Basic residues" evidence="1">
    <location>
        <begin position="1"/>
        <end position="13"/>
    </location>
</feature>
<dbReference type="Proteomes" id="UP000595095">
    <property type="component" value="Chromosome"/>
</dbReference>
<evidence type="ECO:0000313" key="2">
    <source>
        <dbReference type="EMBL" id="QPG06542.1"/>
    </source>
</evidence>
<dbReference type="RefSeq" id="WP_195811618.1">
    <property type="nucleotide sequence ID" value="NZ_CP064795.1"/>
</dbReference>
<evidence type="ECO:0000313" key="3">
    <source>
        <dbReference type="Proteomes" id="UP000595095"/>
    </source>
</evidence>
<protein>
    <submittedName>
        <fullName evidence="2">Uncharacterized protein</fullName>
    </submittedName>
</protein>
<reference evidence="2 3" key="1">
    <citation type="submission" date="2020-11" db="EMBL/GenBank/DDBJ databases">
        <title>Complete genome sequence for Salinimonas sp. strain G2-b.</title>
        <authorList>
            <person name="Park S.-J."/>
        </authorList>
    </citation>
    <scope>NUCLEOTIDE SEQUENCE [LARGE SCALE GENOMIC DNA]</scope>
    <source>
        <strain evidence="2 3">G2-b</strain>
    </source>
</reference>